<evidence type="ECO:0000256" key="4">
    <source>
        <dbReference type="ARBA" id="ARBA00023136"/>
    </source>
</evidence>
<dbReference type="AlphaFoldDB" id="A0A9N8LQH2"/>
<feature type="transmembrane region" description="Helical" evidence="6">
    <location>
        <begin position="211"/>
        <end position="231"/>
    </location>
</feature>
<name>A0A9N8LQH2_9BASI</name>
<dbReference type="GO" id="GO:0015165">
    <property type="term" value="F:pyrimidine nucleotide-sugar transmembrane transporter activity"/>
    <property type="evidence" value="ECO:0007669"/>
    <property type="project" value="InterPro"/>
</dbReference>
<feature type="compositionally biased region" description="Polar residues" evidence="5">
    <location>
        <begin position="516"/>
        <end position="526"/>
    </location>
</feature>
<dbReference type="Proteomes" id="UP000836404">
    <property type="component" value="Unassembled WGS sequence"/>
</dbReference>
<feature type="signal peptide" evidence="7">
    <location>
        <begin position="1"/>
        <end position="15"/>
    </location>
</feature>
<feature type="region of interest" description="Disordered" evidence="5">
    <location>
        <begin position="565"/>
        <end position="643"/>
    </location>
</feature>
<dbReference type="InterPro" id="IPR037185">
    <property type="entry name" value="EmrE-like"/>
</dbReference>
<evidence type="ECO:0008006" key="10">
    <source>
        <dbReference type="Google" id="ProtNLM"/>
    </source>
</evidence>
<keyword evidence="7" id="KW-0732">Signal</keyword>
<feature type="region of interest" description="Disordered" evidence="5">
    <location>
        <begin position="499"/>
        <end position="536"/>
    </location>
</feature>
<feature type="transmembrane region" description="Helical" evidence="6">
    <location>
        <begin position="337"/>
        <end position="360"/>
    </location>
</feature>
<evidence type="ECO:0000313" key="8">
    <source>
        <dbReference type="EMBL" id="CAD6961555.1"/>
    </source>
</evidence>
<evidence type="ECO:0000256" key="7">
    <source>
        <dbReference type="SAM" id="SignalP"/>
    </source>
</evidence>
<feature type="compositionally biased region" description="Basic and acidic residues" evidence="5">
    <location>
        <begin position="565"/>
        <end position="597"/>
    </location>
</feature>
<feature type="transmembrane region" description="Helical" evidence="6">
    <location>
        <begin position="399"/>
        <end position="419"/>
    </location>
</feature>
<dbReference type="InterPro" id="IPR007271">
    <property type="entry name" value="Nuc_sug_transpt"/>
</dbReference>
<dbReference type="GO" id="GO:0000139">
    <property type="term" value="C:Golgi membrane"/>
    <property type="evidence" value="ECO:0007669"/>
    <property type="project" value="InterPro"/>
</dbReference>
<feature type="transmembrane region" description="Helical" evidence="6">
    <location>
        <begin position="309"/>
        <end position="331"/>
    </location>
</feature>
<reference evidence="8 9" key="1">
    <citation type="submission" date="2020-10" db="EMBL/GenBank/DDBJ databases">
        <authorList>
            <person name="Sedaghatjoo S."/>
        </authorList>
    </citation>
    <scope>NUCLEOTIDE SEQUENCE [LARGE SCALE GENOMIC DNA]</scope>
    <source>
        <strain evidence="8 9">LLFL</strain>
    </source>
</reference>
<dbReference type="PANTHER" id="PTHR10231">
    <property type="entry name" value="NUCLEOTIDE-SUGAR TRANSMEMBRANE TRANSPORTER"/>
    <property type="match status" value="1"/>
</dbReference>
<comment type="caution">
    <text evidence="8">The sequence shown here is derived from an EMBL/GenBank/DDBJ whole genome shotgun (WGS) entry which is preliminary data.</text>
</comment>
<accession>A0A9N8LQH2</accession>
<dbReference type="SUPFAM" id="SSF103481">
    <property type="entry name" value="Multidrug resistance efflux transporter EmrE"/>
    <property type="match status" value="1"/>
</dbReference>
<evidence type="ECO:0000256" key="6">
    <source>
        <dbReference type="SAM" id="Phobius"/>
    </source>
</evidence>
<organism evidence="8 9">
    <name type="scientific">Tilletia laevis</name>
    <dbReference type="NCBI Taxonomy" id="157183"/>
    <lineage>
        <taxon>Eukaryota</taxon>
        <taxon>Fungi</taxon>
        <taxon>Dikarya</taxon>
        <taxon>Basidiomycota</taxon>
        <taxon>Ustilaginomycotina</taxon>
        <taxon>Exobasidiomycetes</taxon>
        <taxon>Tilletiales</taxon>
        <taxon>Tilletiaceae</taxon>
        <taxon>Tilletia</taxon>
    </lineage>
</organism>
<keyword evidence="4 6" id="KW-0472">Membrane</keyword>
<feature type="compositionally biased region" description="Low complexity" evidence="5">
    <location>
        <begin position="455"/>
        <end position="468"/>
    </location>
</feature>
<evidence type="ECO:0000256" key="5">
    <source>
        <dbReference type="SAM" id="MobiDB-lite"/>
    </source>
</evidence>
<protein>
    <recommendedName>
        <fullName evidence="10">UDP-galactose transporter</fullName>
    </recommendedName>
</protein>
<evidence type="ECO:0000256" key="1">
    <source>
        <dbReference type="ARBA" id="ARBA00004141"/>
    </source>
</evidence>
<feature type="transmembrane region" description="Helical" evidence="6">
    <location>
        <begin position="367"/>
        <end position="387"/>
    </location>
</feature>
<keyword evidence="3 6" id="KW-1133">Transmembrane helix</keyword>
<feature type="transmembrane region" description="Helical" evidence="6">
    <location>
        <begin position="31"/>
        <end position="51"/>
    </location>
</feature>
<comment type="subcellular location">
    <subcellularLocation>
        <location evidence="1">Membrane</location>
        <topology evidence="1">Multi-pass membrane protein</topology>
    </subcellularLocation>
</comment>
<feature type="region of interest" description="Disordered" evidence="5">
    <location>
        <begin position="426"/>
        <end position="468"/>
    </location>
</feature>
<feature type="transmembrane region" description="Helical" evidence="6">
    <location>
        <begin position="111"/>
        <end position="128"/>
    </location>
</feature>
<feature type="transmembrane region" description="Helical" evidence="6">
    <location>
        <begin position="135"/>
        <end position="154"/>
    </location>
</feature>
<dbReference type="Pfam" id="PF04142">
    <property type="entry name" value="Nuc_sug_transp"/>
    <property type="match status" value="2"/>
</dbReference>
<sequence>MFCLLALAVQNAAMAIVMHHSRVSVPPELRYNTATAVLFVELLKGFISLLFAYYTIEPSSKVGSLARMKNILVQVASPDCMKLAIPAALYVLQQRLQYTAAANLDPTTFTVLYQAKVLTTAFFSFILLRTRIHKVQWIALFGLALGVAVIQIQSLEARQAISTLGHTMANKAAGKESFFFSPLGLSNPFSAREETTQTQKEGPYRAIMNPFVGFLAVGAACMTSGFAGVYFEMLLKGRAGKNKPATLPQHNLPTRTVAIETSHSDDSIEIELESFGAKPVSSSEPVSSQTNASPTNEVLPSLWIRNVQLSLLSLPPAVFPVLLNACSYGPAAPFAHITHPAALLTIAMQVIGGILTALVIKHADNILKGFAVAFSVLLSFAWSAFVVGSSPAGDGAGAVSFDGWFFLGSALTLASTFLYNRHSVKAPRCSSGGDTLRERGDRNLEDKGSERDRPSSPSSAGSSSLAGSQSEQPILMSSACSPHRQYALAGPSTSILITGSNTASGRSADPSRTYKHITSGQRTPGTSSASSSSNSPFVAPRLMAEAEAAWAKVVSYTQIPLATTSREDDNYGHHRPERRESVSRPSDRVADGREDREKRRHGGVSKARYSIDDRDDTTSDGNEPASARYARHSPDSAAAAAVETQSLLSRLPHASASSPGW</sequence>
<gene>
    <name evidence="8" type="ORF">JKILLFL_G3859</name>
</gene>
<evidence type="ECO:0000313" key="9">
    <source>
        <dbReference type="Proteomes" id="UP000836404"/>
    </source>
</evidence>
<keyword evidence="9" id="KW-1185">Reference proteome</keyword>
<keyword evidence="2 6" id="KW-0812">Transmembrane</keyword>
<evidence type="ECO:0000256" key="3">
    <source>
        <dbReference type="ARBA" id="ARBA00022989"/>
    </source>
</evidence>
<proteinExistence type="predicted"/>
<feature type="compositionally biased region" description="Basic and acidic residues" evidence="5">
    <location>
        <begin position="435"/>
        <end position="454"/>
    </location>
</feature>
<feature type="chain" id="PRO_5041152810" description="UDP-galactose transporter" evidence="7">
    <location>
        <begin position="16"/>
        <end position="661"/>
    </location>
</feature>
<dbReference type="EMBL" id="CAJHJF010007154">
    <property type="protein sequence ID" value="CAD6961555.1"/>
    <property type="molecule type" value="Genomic_DNA"/>
</dbReference>
<evidence type="ECO:0000256" key="2">
    <source>
        <dbReference type="ARBA" id="ARBA00022692"/>
    </source>
</evidence>